<feature type="transmembrane region" description="Helical" evidence="7">
    <location>
        <begin position="36"/>
        <end position="52"/>
    </location>
</feature>
<feature type="transmembrane region" description="Helical" evidence="7">
    <location>
        <begin position="284"/>
        <end position="306"/>
    </location>
</feature>
<dbReference type="Pfam" id="PF13440">
    <property type="entry name" value="Polysacc_synt_3"/>
    <property type="match status" value="1"/>
</dbReference>
<dbReference type="GO" id="GO:0005886">
    <property type="term" value="C:plasma membrane"/>
    <property type="evidence" value="ECO:0007669"/>
    <property type="project" value="UniProtKB-SubCell"/>
</dbReference>
<feature type="transmembrane region" description="Helical" evidence="7">
    <location>
        <begin position="72"/>
        <end position="94"/>
    </location>
</feature>
<evidence type="ECO:0000256" key="6">
    <source>
        <dbReference type="ARBA" id="ARBA00023136"/>
    </source>
</evidence>
<feature type="transmembrane region" description="Helical" evidence="7">
    <location>
        <begin position="405"/>
        <end position="425"/>
    </location>
</feature>
<accession>A0A3E0UB93</accession>
<comment type="similarity">
    <text evidence="2">Belongs to the polysaccharide synthase family.</text>
</comment>
<dbReference type="EMBL" id="QUOV01000001">
    <property type="protein sequence ID" value="REL33984.1"/>
    <property type="molecule type" value="Genomic_DNA"/>
</dbReference>
<dbReference type="Proteomes" id="UP000256999">
    <property type="component" value="Unassembled WGS sequence"/>
</dbReference>
<dbReference type="PANTHER" id="PTHR30250">
    <property type="entry name" value="PST FAMILY PREDICTED COLANIC ACID TRANSPORTER"/>
    <property type="match status" value="1"/>
</dbReference>
<comment type="caution">
    <text evidence="8">The sequence shown here is derived from an EMBL/GenBank/DDBJ whole genome shotgun (WGS) entry which is preliminary data.</text>
</comment>
<keyword evidence="3" id="KW-1003">Cell membrane</keyword>
<dbReference type="RefSeq" id="WP_115998665.1">
    <property type="nucleotide sequence ID" value="NZ_QUOV01000001.1"/>
</dbReference>
<sequence>MFRKALMYSFASKYVTLIIQIASTLILARILTPEHIGLFTVAAALTGIAQMFRDFGISEYIIKERDSSYSTLSTAFTASILIAWPIAFLMMAITPLIGSFYEQDEAGWLVFILSFNMFLSPFGSIAMAVMRKNMNYKPISFANVGNTMVNALASIIFAYYDFGAYSLAFASVLGTITTVSIITLYKGSDISFGVQFKGTRRVFDFGKNVGGSNIFNYIANNILEIFIAKAITLDTLGLYSRGRSTITLFEIGIIDAVKPLISPYFAQSVNKKSLQEAYLTCTKIILYFSIPFTIIVTSLNESILYILYGEQWLDAGKYLSLLAGLYCIYTITLFYEQVLTVTNNDKLYMKFKVSLSLFRLILGSTIFVLPLEQVLISFYCIASSRLLWVIWSLRKLISLSITNYIKTLLKPIVASIGVTIFVTLYKYQQESLFEWQLFLYLLLAGLSWLSVIYLIDKPVINIVLGKQAK</sequence>
<organism evidence="8 9">
    <name type="scientific">Thalassotalea euphylliae</name>
    <dbReference type="NCBI Taxonomy" id="1655234"/>
    <lineage>
        <taxon>Bacteria</taxon>
        <taxon>Pseudomonadati</taxon>
        <taxon>Pseudomonadota</taxon>
        <taxon>Gammaproteobacteria</taxon>
        <taxon>Alteromonadales</taxon>
        <taxon>Colwelliaceae</taxon>
        <taxon>Thalassotalea</taxon>
    </lineage>
</organism>
<evidence type="ECO:0000256" key="3">
    <source>
        <dbReference type="ARBA" id="ARBA00022475"/>
    </source>
</evidence>
<dbReference type="PANTHER" id="PTHR30250:SF10">
    <property type="entry name" value="LIPOPOLYSACCHARIDE BIOSYNTHESIS PROTEIN WZXC"/>
    <property type="match status" value="1"/>
</dbReference>
<comment type="subcellular location">
    <subcellularLocation>
        <location evidence="1">Cell membrane</location>
        <topology evidence="1">Multi-pass membrane protein</topology>
    </subcellularLocation>
</comment>
<protein>
    <recommendedName>
        <fullName evidence="10">Lipopolysaccharide biosynthesis protein</fullName>
    </recommendedName>
</protein>
<gene>
    <name evidence="8" type="ORF">DXX92_00660</name>
</gene>
<feature type="transmembrane region" description="Helical" evidence="7">
    <location>
        <begin position="166"/>
        <end position="185"/>
    </location>
</feature>
<feature type="transmembrane region" description="Helical" evidence="7">
    <location>
        <begin position="141"/>
        <end position="160"/>
    </location>
</feature>
<reference evidence="8 9" key="1">
    <citation type="submission" date="2018-08" db="EMBL/GenBank/DDBJ databases">
        <title>Thalassotalea euphylliae genome.</title>
        <authorList>
            <person name="Summers S."/>
            <person name="Rice S.A."/>
            <person name="Freckelton M.L."/>
            <person name="Nedved B.T."/>
            <person name="Hadfield M.G."/>
        </authorList>
    </citation>
    <scope>NUCLEOTIDE SEQUENCE [LARGE SCALE GENOMIC DNA]</scope>
    <source>
        <strain evidence="8 9">H2</strain>
    </source>
</reference>
<dbReference type="AlphaFoldDB" id="A0A3E0UB93"/>
<evidence type="ECO:0000313" key="8">
    <source>
        <dbReference type="EMBL" id="REL33984.1"/>
    </source>
</evidence>
<evidence type="ECO:0000256" key="1">
    <source>
        <dbReference type="ARBA" id="ARBA00004651"/>
    </source>
</evidence>
<evidence type="ECO:0008006" key="10">
    <source>
        <dbReference type="Google" id="ProtNLM"/>
    </source>
</evidence>
<evidence type="ECO:0000256" key="7">
    <source>
        <dbReference type="SAM" id="Phobius"/>
    </source>
</evidence>
<dbReference type="InterPro" id="IPR050833">
    <property type="entry name" value="Poly_Biosynth_Transport"/>
</dbReference>
<feature type="transmembrane region" description="Helical" evidence="7">
    <location>
        <begin position="106"/>
        <end position="129"/>
    </location>
</feature>
<feature type="transmembrane region" description="Helical" evidence="7">
    <location>
        <begin position="318"/>
        <end position="335"/>
    </location>
</feature>
<proteinExistence type="inferred from homology"/>
<feature type="transmembrane region" description="Helical" evidence="7">
    <location>
        <begin position="437"/>
        <end position="455"/>
    </location>
</feature>
<keyword evidence="6 7" id="KW-0472">Membrane</keyword>
<evidence type="ECO:0000256" key="2">
    <source>
        <dbReference type="ARBA" id="ARBA00007430"/>
    </source>
</evidence>
<dbReference type="OrthoDB" id="5486360at2"/>
<evidence type="ECO:0000313" key="9">
    <source>
        <dbReference type="Proteomes" id="UP000256999"/>
    </source>
</evidence>
<keyword evidence="4 7" id="KW-0812">Transmembrane</keyword>
<evidence type="ECO:0000256" key="5">
    <source>
        <dbReference type="ARBA" id="ARBA00022989"/>
    </source>
</evidence>
<evidence type="ECO:0000256" key="4">
    <source>
        <dbReference type="ARBA" id="ARBA00022692"/>
    </source>
</evidence>
<feature type="transmembrane region" description="Helical" evidence="7">
    <location>
        <begin position="12"/>
        <end position="30"/>
    </location>
</feature>
<keyword evidence="5 7" id="KW-1133">Transmembrane helix</keyword>
<name>A0A3E0UB93_9GAMM</name>